<evidence type="ECO:0000313" key="3">
    <source>
        <dbReference type="Proteomes" id="UP001243330"/>
    </source>
</evidence>
<gene>
    <name evidence="2" type="ORF">CCHR01_13749</name>
</gene>
<name>A0AAD9EDE8_9PEZI</name>
<dbReference type="AlphaFoldDB" id="A0AAD9EDE8"/>
<comment type="caution">
    <text evidence="2">The sequence shown here is derived from an EMBL/GenBank/DDBJ whole genome shotgun (WGS) entry which is preliminary data.</text>
</comment>
<proteinExistence type="predicted"/>
<feature type="compositionally biased region" description="Polar residues" evidence="1">
    <location>
        <begin position="7"/>
        <end position="23"/>
    </location>
</feature>
<protein>
    <submittedName>
        <fullName evidence="2">Uncharacterized protein</fullName>
    </submittedName>
</protein>
<accession>A0AAD9EDE8</accession>
<sequence>MARASWYATSSCGSQGLPNSGPQTDRCRDQTRKLGYLINPRRTTLRSYKLLLSHTARGGCVRVKPDKYGGKRHRSSTT</sequence>
<organism evidence="2 3">
    <name type="scientific">Colletotrichum chrysophilum</name>
    <dbReference type="NCBI Taxonomy" id="1836956"/>
    <lineage>
        <taxon>Eukaryota</taxon>
        <taxon>Fungi</taxon>
        <taxon>Dikarya</taxon>
        <taxon>Ascomycota</taxon>
        <taxon>Pezizomycotina</taxon>
        <taxon>Sordariomycetes</taxon>
        <taxon>Hypocreomycetidae</taxon>
        <taxon>Glomerellales</taxon>
        <taxon>Glomerellaceae</taxon>
        <taxon>Colletotrichum</taxon>
        <taxon>Colletotrichum gloeosporioides species complex</taxon>
    </lineage>
</organism>
<reference evidence="2" key="1">
    <citation type="submission" date="2023-01" db="EMBL/GenBank/DDBJ databases">
        <title>Colletotrichum chrysophilum M932 genome sequence.</title>
        <authorList>
            <person name="Baroncelli R."/>
        </authorList>
    </citation>
    <scope>NUCLEOTIDE SEQUENCE</scope>
    <source>
        <strain evidence="2">M932</strain>
    </source>
</reference>
<evidence type="ECO:0000313" key="2">
    <source>
        <dbReference type="EMBL" id="KAK1843602.1"/>
    </source>
</evidence>
<keyword evidence="3" id="KW-1185">Reference proteome</keyword>
<dbReference type="EMBL" id="JAQOWY010000349">
    <property type="protein sequence ID" value="KAK1843602.1"/>
    <property type="molecule type" value="Genomic_DNA"/>
</dbReference>
<feature type="region of interest" description="Disordered" evidence="1">
    <location>
        <begin position="1"/>
        <end position="27"/>
    </location>
</feature>
<dbReference type="Proteomes" id="UP001243330">
    <property type="component" value="Unassembled WGS sequence"/>
</dbReference>
<evidence type="ECO:0000256" key="1">
    <source>
        <dbReference type="SAM" id="MobiDB-lite"/>
    </source>
</evidence>